<evidence type="ECO:0000313" key="1">
    <source>
        <dbReference type="EMBL" id="MBW31779.1"/>
    </source>
</evidence>
<proteinExistence type="predicted"/>
<dbReference type="EMBL" id="GGFM01011028">
    <property type="protein sequence ID" value="MBW31779.1"/>
    <property type="molecule type" value="Transcribed_RNA"/>
</dbReference>
<dbReference type="AlphaFoldDB" id="A0A2M3ZTC4"/>
<accession>A0A2M3ZTC4</accession>
<organism evidence="1">
    <name type="scientific">Anopheles braziliensis</name>
    <dbReference type="NCBI Taxonomy" id="58242"/>
    <lineage>
        <taxon>Eukaryota</taxon>
        <taxon>Metazoa</taxon>
        <taxon>Ecdysozoa</taxon>
        <taxon>Arthropoda</taxon>
        <taxon>Hexapoda</taxon>
        <taxon>Insecta</taxon>
        <taxon>Pterygota</taxon>
        <taxon>Neoptera</taxon>
        <taxon>Endopterygota</taxon>
        <taxon>Diptera</taxon>
        <taxon>Nematocera</taxon>
        <taxon>Culicoidea</taxon>
        <taxon>Culicidae</taxon>
        <taxon>Anophelinae</taxon>
        <taxon>Anopheles</taxon>
    </lineage>
</organism>
<name>A0A2M3ZTC4_9DIPT</name>
<sequence>MSFAISINLSRSWKAMLMFWSVCFCFSAKLRSIPPIPVRSVLAGAVAVVAVEVPAAATLGSAVVTVHTRADIVAFSESTKVWLTPLRPEILTKWAVLLSIGPGALSAETSANRRIILFFFPNSIELASSSSIEVTYNSRSANTFSPRASSPLRPQSNLCEVNISSPSS</sequence>
<reference evidence="1" key="1">
    <citation type="submission" date="2018-01" db="EMBL/GenBank/DDBJ databases">
        <title>An insight into the sialome of Amazonian anophelines.</title>
        <authorList>
            <person name="Ribeiro J.M."/>
            <person name="Scarpassa V."/>
            <person name="Calvo E."/>
        </authorList>
    </citation>
    <scope>NUCLEOTIDE SEQUENCE</scope>
    <source>
        <tissue evidence="1">Salivary glands</tissue>
    </source>
</reference>
<protein>
    <submittedName>
        <fullName evidence="1">Putative secreted peptide</fullName>
    </submittedName>
</protein>